<evidence type="ECO:0000256" key="3">
    <source>
        <dbReference type="ARBA" id="ARBA00022771"/>
    </source>
</evidence>
<dbReference type="PANTHER" id="PTHR13278">
    <property type="entry name" value="ZINC FINGER PROTEIN 830"/>
    <property type="match status" value="1"/>
</dbReference>
<feature type="compositionally biased region" description="Low complexity" evidence="6">
    <location>
        <begin position="75"/>
        <end position="89"/>
    </location>
</feature>
<protein>
    <recommendedName>
        <fullName evidence="9">Coiled-coil domain-containing protein 16</fullName>
    </recommendedName>
</protein>
<evidence type="ECO:0000256" key="4">
    <source>
        <dbReference type="ARBA" id="ARBA00022833"/>
    </source>
</evidence>
<name>A0A316ZBU7_9BASI</name>
<organism evidence="7 8">
    <name type="scientific">Tilletiopsis washingtonensis</name>
    <dbReference type="NCBI Taxonomy" id="58919"/>
    <lineage>
        <taxon>Eukaryota</taxon>
        <taxon>Fungi</taxon>
        <taxon>Dikarya</taxon>
        <taxon>Basidiomycota</taxon>
        <taxon>Ustilaginomycotina</taxon>
        <taxon>Exobasidiomycetes</taxon>
        <taxon>Entylomatales</taxon>
        <taxon>Entylomatales incertae sedis</taxon>
        <taxon>Tilletiopsis</taxon>
    </lineage>
</organism>
<reference evidence="7 8" key="1">
    <citation type="journal article" date="2018" name="Mol. Biol. Evol.">
        <title>Broad Genomic Sampling Reveals a Smut Pathogenic Ancestry of the Fungal Clade Ustilaginomycotina.</title>
        <authorList>
            <person name="Kijpornyongpan T."/>
            <person name="Mondo S.J."/>
            <person name="Barry K."/>
            <person name="Sandor L."/>
            <person name="Lee J."/>
            <person name="Lipzen A."/>
            <person name="Pangilinan J."/>
            <person name="LaButti K."/>
            <person name="Hainaut M."/>
            <person name="Henrissat B."/>
            <person name="Grigoriev I.V."/>
            <person name="Spatafora J.W."/>
            <person name="Aime M.C."/>
        </authorList>
    </citation>
    <scope>NUCLEOTIDE SEQUENCE [LARGE SCALE GENOMIC DNA]</scope>
    <source>
        <strain evidence="7 8">MCA 4186</strain>
    </source>
</reference>
<evidence type="ECO:0000256" key="2">
    <source>
        <dbReference type="ARBA" id="ARBA00022723"/>
    </source>
</evidence>
<dbReference type="OrthoDB" id="77607at2759"/>
<dbReference type="GO" id="GO:0008270">
    <property type="term" value="F:zinc ion binding"/>
    <property type="evidence" value="ECO:0007669"/>
    <property type="project" value="UniProtKB-KW"/>
</dbReference>
<accession>A0A316ZBU7</accession>
<keyword evidence="8" id="KW-1185">Reference proteome</keyword>
<dbReference type="GO" id="GO:0044773">
    <property type="term" value="P:mitotic DNA damage checkpoint signaling"/>
    <property type="evidence" value="ECO:0007669"/>
    <property type="project" value="TreeGrafter"/>
</dbReference>
<gene>
    <name evidence="7" type="ORF">FA09DRAFT_329470</name>
</gene>
<evidence type="ECO:0008006" key="9">
    <source>
        <dbReference type="Google" id="ProtNLM"/>
    </source>
</evidence>
<dbReference type="GO" id="GO:0003676">
    <property type="term" value="F:nucleic acid binding"/>
    <property type="evidence" value="ECO:0007669"/>
    <property type="project" value="InterPro"/>
</dbReference>
<keyword evidence="2" id="KW-0479">Metal-binding</keyword>
<evidence type="ECO:0000313" key="7">
    <source>
        <dbReference type="EMBL" id="PWN98412.1"/>
    </source>
</evidence>
<dbReference type="AlphaFoldDB" id="A0A316ZBU7"/>
<dbReference type="GO" id="GO:0033260">
    <property type="term" value="P:nuclear DNA replication"/>
    <property type="evidence" value="ECO:0007669"/>
    <property type="project" value="TreeGrafter"/>
</dbReference>
<keyword evidence="5" id="KW-0539">Nucleus</keyword>
<evidence type="ECO:0000256" key="1">
    <source>
        <dbReference type="ARBA" id="ARBA00004123"/>
    </source>
</evidence>
<sequence>MPADARSLLRAASSSSAAAPRIHDAHASYHPRSGALRCSACAYAAVKHEALWAAHVASKSHRGNVARIRAEQEQQARAQQQQSAEASASGTKRAADAAGDEAGDEARKRPRAEPEADEAPAAAVPDEAAEEDPEWAAFEAEVLNAPEAAEAAAPRYIDSTTEVAPQLRRPGGGIAPVVQEEQPEPEIKETEEERRERLEREEKEEIFGRLMEEQREQEEVEER</sequence>
<dbReference type="InterPro" id="IPR040050">
    <property type="entry name" value="ZNF830-like"/>
</dbReference>
<evidence type="ECO:0000256" key="5">
    <source>
        <dbReference type="ARBA" id="ARBA00023242"/>
    </source>
</evidence>
<comment type="subcellular location">
    <subcellularLocation>
        <location evidence="1">Nucleus</location>
    </subcellularLocation>
</comment>
<feature type="region of interest" description="Disordered" evidence="6">
    <location>
        <begin position="1"/>
        <end position="21"/>
    </location>
</feature>
<feature type="compositionally biased region" description="Low complexity" evidence="6">
    <location>
        <begin position="1"/>
        <end position="19"/>
    </location>
</feature>
<evidence type="ECO:0000256" key="6">
    <source>
        <dbReference type="SAM" id="MobiDB-lite"/>
    </source>
</evidence>
<evidence type="ECO:0000313" key="8">
    <source>
        <dbReference type="Proteomes" id="UP000245946"/>
    </source>
</evidence>
<feature type="compositionally biased region" description="Basic and acidic residues" evidence="6">
    <location>
        <begin position="104"/>
        <end position="114"/>
    </location>
</feature>
<keyword evidence="3" id="KW-0863">Zinc-finger</keyword>
<proteinExistence type="predicted"/>
<feature type="compositionally biased region" description="Low complexity" evidence="6">
    <location>
        <begin position="135"/>
        <end position="153"/>
    </location>
</feature>
<dbReference type="Proteomes" id="UP000245946">
    <property type="component" value="Unassembled WGS sequence"/>
</dbReference>
<keyword evidence="4" id="KW-0862">Zinc</keyword>
<dbReference type="RefSeq" id="XP_025598691.1">
    <property type="nucleotide sequence ID" value="XM_025742195.1"/>
</dbReference>
<dbReference type="PANTHER" id="PTHR13278:SF0">
    <property type="entry name" value="ZINC FINGER PROTEIN 830"/>
    <property type="match status" value="1"/>
</dbReference>
<dbReference type="STRING" id="58919.A0A316ZBU7"/>
<dbReference type="GeneID" id="37269739"/>
<dbReference type="GO" id="GO:0033314">
    <property type="term" value="P:mitotic DNA replication checkpoint signaling"/>
    <property type="evidence" value="ECO:0007669"/>
    <property type="project" value="TreeGrafter"/>
</dbReference>
<feature type="compositionally biased region" description="Basic and acidic residues" evidence="6">
    <location>
        <begin position="185"/>
        <end position="214"/>
    </location>
</feature>
<dbReference type="EMBL" id="KZ819291">
    <property type="protein sequence ID" value="PWN98412.1"/>
    <property type="molecule type" value="Genomic_DNA"/>
</dbReference>
<dbReference type="GO" id="GO:0005681">
    <property type="term" value="C:spliceosomal complex"/>
    <property type="evidence" value="ECO:0007669"/>
    <property type="project" value="InterPro"/>
</dbReference>
<feature type="region of interest" description="Disordered" evidence="6">
    <location>
        <begin position="61"/>
        <end position="223"/>
    </location>
</feature>